<name>A0A095VMM6_9GAMM</name>
<sequence>MISRREFLVGIGAGLILPKFFDRALAAYDNFGEAVLERPQAPDPTIITARTYGDGYQLLLGDPDEEPPESMTLREYVERYGYWDIESAEEHWDMALDDQMDFWQYFDTWCTEDSPNARAYHLLDRYDLGSLRGQGREKVGEIEFIDGPCPGNDYLGVEAATALDLSLLQNRLNELRAGIHLVIG</sequence>
<keyword evidence="2" id="KW-1185">Reference proteome</keyword>
<reference evidence="1 2" key="1">
    <citation type="journal article" date="2014" name="Genome Announc.">
        <title>Genome Sequence of Gammaproteobacterial Pseudohaliea rubra Type Strain DSM 19751, Isolated from Coastal Seawater of the Mediterranean Sea.</title>
        <authorList>
            <person name="Spring S."/>
            <person name="Fiebig A."/>
            <person name="Riedel T."/>
            <person name="Goker M."/>
            <person name="Klenk H.P."/>
        </authorList>
    </citation>
    <scope>NUCLEOTIDE SEQUENCE [LARGE SCALE GENOMIC DNA]</scope>
    <source>
        <strain evidence="1 2">DSM 19751</strain>
    </source>
</reference>
<organism evidence="1 2">
    <name type="scientific">Pseudohaliea rubra DSM 19751</name>
    <dbReference type="NCBI Taxonomy" id="1265313"/>
    <lineage>
        <taxon>Bacteria</taxon>
        <taxon>Pseudomonadati</taxon>
        <taxon>Pseudomonadota</taxon>
        <taxon>Gammaproteobacteria</taxon>
        <taxon>Cellvibrionales</taxon>
        <taxon>Halieaceae</taxon>
        <taxon>Pseudohaliea</taxon>
    </lineage>
</organism>
<comment type="caution">
    <text evidence="1">The sequence shown here is derived from an EMBL/GenBank/DDBJ whole genome shotgun (WGS) entry which is preliminary data.</text>
</comment>
<protein>
    <submittedName>
        <fullName evidence="1">Uncharacterized protein</fullName>
    </submittedName>
</protein>
<accession>A0A095VMM6</accession>
<gene>
    <name evidence="1" type="ORF">HRUBRA_02865</name>
</gene>
<dbReference type="Proteomes" id="UP000029640">
    <property type="component" value="Unassembled WGS sequence"/>
</dbReference>
<proteinExistence type="predicted"/>
<dbReference type="RefSeq" id="WP_035515171.1">
    <property type="nucleotide sequence ID" value="NZ_KN234753.1"/>
</dbReference>
<dbReference type="HOGENOM" id="CLU_125911_0_0_6"/>
<evidence type="ECO:0000313" key="2">
    <source>
        <dbReference type="Proteomes" id="UP000029640"/>
    </source>
</evidence>
<dbReference type="EMBL" id="AUVB01000089">
    <property type="protein sequence ID" value="KGE02600.1"/>
    <property type="molecule type" value="Genomic_DNA"/>
</dbReference>
<evidence type="ECO:0000313" key="1">
    <source>
        <dbReference type="EMBL" id="KGE02600.1"/>
    </source>
</evidence>
<dbReference type="AlphaFoldDB" id="A0A095VMM6"/>
<dbReference type="OrthoDB" id="5736397at2"/>